<keyword evidence="2 10" id="KW-0436">Ligase</keyword>
<gene>
    <name evidence="10" type="primary">murF</name>
    <name evidence="15" type="ORF">CL176_00635</name>
</gene>
<keyword evidence="8 10" id="KW-0131">Cell cycle</keyword>
<comment type="function">
    <text evidence="10 11">Involved in cell wall formation. Catalyzes the final step in the synthesis of UDP-N-acetylmuramoyl-pentapeptide, the precursor of murein.</text>
</comment>
<dbReference type="AlphaFoldDB" id="A0A347WHU3"/>
<evidence type="ECO:0000313" key="15">
    <source>
        <dbReference type="EMBL" id="AXY24650.1"/>
    </source>
</evidence>
<dbReference type="InterPro" id="IPR035911">
    <property type="entry name" value="MurE/MurF_N"/>
</dbReference>
<feature type="domain" description="Mur ligase C-terminal" evidence="13">
    <location>
        <begin position="320"/>
        <end position="449"/>
    </location>
</feature>
<dbReference type="GO" id="GO:0047480">
    <property type="term" value="F:UDP-N-acetylmuramoyl-tripeptide-D-alanyl-D-alanine ligase activity"/>
    <property type="evidence" value="ECO:0007669"/>
    <property type="project" value="UniProtKB-UniRule"/>
</dbReference>
<keyword evidence="6 10" id="KW-0133">Cell shape</keyword>
<keyword evidence="1 10" id="KW-0963">Cytoplasm</keyword>
<evidence type="ECO:0000256" key="6">
    <source>
        <dbReference type="ARBA" id="ARBA00022960"/>
    </source>
</evidence>
<keyword evidence="3 10" id="KW-0132">Cell division</keyword>
<dbReference type="Pfam" id="PF08245">
    <property type="entry name" value="Mur_ligase_M"/>
    <property type="match status" value="1"/>
</dbReference>
<dbReference type="PANTHER" id="PTHR43024:SF1">
    <property type="entry name" value="UDP-N-ACETYLMURAMOYL-TRIPEPTIDE--D-ALANYL-D-ALANINE LIGASE"/>
    <property type="match status" value="1"/>
</dbReference>
<dbReference type="PANTHER" id="PTHR43024">
    <property type="entry name" value="UDP-N-ACETYLMURAMOYL-TRIPEPTIDE--D-ALANYL-D-ALANINE LIGASE"/>
    <property type="match status" value="1"/>
</dbReference>
<evidence type="ECO:0000256" key="2">
    <source>
        <dbReference type="ARBA" id="ARBA00022598"/>
    </source>
</evidence>
<evidence type="ECO:0000259" key="12">
    <source>
        <dbReference type="Pfam" id="PF01225"/>
    </source>
</evidence>
<keyword evidence="9 10" id="KW-0961">Cell wall biogenesis/degradation</keyword>
<evidence type="ECO:0000256" key="10">
    <source>
        <dbReference type="HAMAP-Rule" id="MF_02019"/>
    </source>
</evidence>
<feature type="domain" description="Mur ligase N-terminal catalytic" evidence="12">
    <location>
        <begin position="27"/>
        <end position="101"/>
    </location>
</feature>
<dbReference type="GO" id="GO:0008360">
    <property type="term" value="P:regulation of cell shape"/>
    <property type="evidence" value="ECO:0007669"/>
    <property type="project" value="UniProtKB-KW"/>
</dbReference>
<dbReference type="Gene3D" id="3.40.1390.10">
    <property type="entry name" value="MurE/MurF, N-terminal domain"/>
    <property type="match status" value="1"/>
</dbReference>
<dbReference type="GO" id="GO:0009252">
    <property type="term" value="P:peptidoglycan biosynthetic process"/>
    <property type="evidence" value="ECO:0007669"/>
    <property type="project" value="UniProtKB-UniRule"/>
</dbReference>
<organism evidence="15 16">
    <name type="scientific">Suicoccus acidiformans</name>
    <dbReference type="NCBI Taxonomy" id="2036206"/>
    <lineage>
        <taxon>Bacteria</taxon>
        <taxon>Bacillati</taxon>
        <taxon>Bacillota</taxon>
        <taxon>Bacilli</taxon>
        <taxon>Lactobacillales</taxon>
        <taxon>Aerococcaceae</taxon>
        <taxon>Suicoccus</taxon>
    </lineage>
</organism>
<feature type="domain" description="Mur ligase central" evidence="14">
    <location>
        <begin position="111"/>
        <end position="298"/>
    </location>
</feature>
<dbReference type="InterPro" id="IPR013221">
    <property type="entry name" value="Mur_ligase_cen"/>
</dbReference>
<evidence type="ECO:0000256" key="8">
    <source>
        <dbReference type="ARBA" id="ARBA00023306"/>
    </source>
</evidence>
<dbReference type="SUPFAM" id="SSF53244">
    <property type="entry name" value="MurD-like peptide ligases, peptide-binding domain"/>
    <property type="match status" value="1"/>
</dbReference>
<dbReference type="EMBL" id="CP023434">
    <property type="protein sequence ID" value="AXY24650.1"/>
    <property type="molecule type" value="Genomic_DNA"/>
</dbReference>
<dbReference type="Pfam" id="PF01225">
    <property type="entry name" value="Mur_ligase"/>
    <property type="match status" value="1"/>
</dbReference>
<keyword evidence="7 10" id="KW-0573">Peptidoglycan synthesis</keyword>
<protein>
    <recommendedName>
        <fullName evidence="10 11">UDP-N-acetylmuramoyl-tripeptide--D-alanyl-D-alanine ligase</fullName>
        <ecNumber evidence="10 11">6.3.2.10</ecNumber>
    </recommendedName>
    <alternativeName>
        <fullName evidence="10">D-alanyl-D-alanine-adding enzyme</fullName>
    </alternativeName>
</protein>
<evidence type="ECO:0000313" key="16">
    <source>
        <dbReference type="Proteomes" id="UP000263232"/>
    </source>
</evidence>
<comment type="catalytic activity">
    <reaction evidence="10">
        <text>UDP-N-acetyl-alpha-D-muramoyl-L-alanyl-gamma-D-glutamyl-L-lysine + D-alanyl-D-alanine + ATP = UDP-N-acetyl-alpha-D-muramoyl-L-alanyl-gamma-D-glutamyl-L-lysyl-D-alanyl-D-alanine + ADP + phosphate + H(+)</text>
        <dbReference type="Rhea" id="RHEA:16085"/>
        <dbReference type="ChEBI" id="CHEBI:15378"/>
        <dbReference type="ChEBI" id="CHEBI:30616"/>
        <dbReference type="ChEBI" id="CHEBI:43474"/>
        <dbReference type="ChEBI" id="CHEBI:57822"/>
        <dbReference type="ChEBI" id="CHEBI:70758"/>
        <dbReference type="ChEBI" id="CHEBI:83903"/>
        <dbReference type="ChEBI" id="CHEBI:456216"/>
        <dbReference type="EC" id="6.3.2.10"/>
    </reaction>
</comment>
<evidence type="ECO:0000256" key="7">
    <source>
        <dbReference type="ARBA" id="ARBA00022984"/>
    </source>
</evidence>
<comment type="similarity">
    <text evidence="10">Belongs to the MurCDEF family. MurF subfamily.</text>
</comment>
<reference evidence="15 16" key="1">
    <citation type="submission" date="2017-09" db="EMBL/GenBank/DDBJ databases">
        <title>Complete genome sequence of Oxytococcus suis strain ZY16052.</title>
        <authorList>
            <person name="Li F."/>
        </authorList>
    </citation>
    <scope>NUCLEOTIDE SEQUENCE [LARGE SCALE GENOMIC DNA]</scope>
    <source>
        <strain evidence="15 16">ZY16052</strain>
    </source>
</reference>
<dbReference type="GO" id="GO:0051301">
    <property type="term" value="P:cell division"/>
    <property type="evidence" value="ECO:0007669"/>
    <property type="project" value="UniProtKB-KW"/>
</dbReference>
<sequence>MREVAIGRIRSAVEELAFKGPDEVLVNAVEFDSRKVEPGTLFVPLTGGATDGHTYIQQAMERGAKATLWSRSLAEAPDGDIAVIHVPDTLEAMQAIAAAYRRALNPIVIGITGSNGKTTTKDMTAQVLIPKYKVHKTQGNYNNEIGLPYTLLQMPADTEVVVCEMGMSGYGEIDALTQIALPDIAAITLIGESHLEHLGSRQGIAQAKMEIVNGLTEDGILFYPGAEPLLTDCLANLARPVQTVSFGFEDSFALYAYDLIEEEDRTYFRTNLDSNVLCTIPVLGAYNVSNALIALGIARQLSVPIEQAIFQLSQFELTENRLQWLQTPKGTRLLNDAYNASPTSMRAVIETLSKIEVAGAGRKIAVLGDMLELGEASAEKHRVLASAIWPEAIDTVYLFGPWMKALYNALLEKYPAEAVHYYQTDQEALIRQLQEDLLPSDVVLLKSSFGTNLLAVVEALVKE</sequence>
<dbReference type="InterPro" id="IPR036615">
    <property type="entry name" value="Mur_ligase_C_dom_sf"/>
</dbReference>
<dbReference type="Pfam" id="PF02875">
    <property type="entry name" value="Mur_ligase_C"/>
    <property type="match status" value="1"/>
</dbReference>
<dbReference type="InterPro" id="IPR036565">
    <property type="entry name" value="Mur-like_cat_sf"/>
</dbReference>
<dbReference type="Proteomes" id="UP000263232">
    <property type="component" value="Chromosome"/>
</dbReference>
<feature type="binding site" evidence="10">
    <location>
        <begin position="113"/>
        <end position="119"/>
    </location>
    <ligand>
        <name>ATP</name>
        <dbReference type="ChEBI" id="CHEBI:30616"/>
    </ligand>
</feature>
<evidence type="ECO:0000256" key="5">
    <source>
        <dbReference type="ARBA" id="ARBA00022840"/>
    </source>
</evidence>
<evidence type="ECO:0000256" key="1">
    <source>
        <dbReference type="ARBA" id="ARBA00022490"/>
    </source>
</evidence>
<keyword evidence="16" id="KW-1185">Reference proteome</keyword>
<dbReference type="NCBIfam" id="TIGR01143">
    <property type="entry name" value="murF"/>
    <property type="match status" value="1"/>
</dbReference>
<dbReference type="GO" id="GO:0071555">
    <property type="term" value="P:cell wall organization"/>
    <property type="evidence" value="ECO:0007669"/>
    <property type="project" value="UniProtKB-KW"/>
</dbReference>
<dbReference type="GO" id="GO:0005524">
    <property type="term" value="F:ATP binding"/>
    <property type="evidence" value="ECO:0007669"/>
    <property type="project" value="UniProtKB-UniRule"/>
</dbReference>
<dbReference type="InterPro" id="IPR005863">
    <property type="entry name" value="UDP-N-AcMur_synth"/>
</dbReference>
<dbReference type="RefSeq" id="WP_118989574.1">
    <property type="nucleotide sequence ID" value="NZ_CP023434.1"/>
</dbReference>
<dbReference type="OrthoDB" id="9801978at2"/>
<dbReference type="GO" id="GO:0005737">
    <property type="term" value="C:cytoplasm"/>
    <property type="evidence" value="ECO:0007669"/>
    <property type="project" value="UniProtKB-SubCell"/>
</dbReference>
<evidence type="ECO:0000259" key="14">
    <source>
        <dbReference type="Pfam" id="PF08245"/>
    </source>
</evidence>
<keyword evidence="4 10" id="KW-0547">Nucleotide-binding</keyword>
<dbReference type="EC" id="6.3.2.10" evidence="10 11"/>
<evidence type="ECO:0000259" key="13">
    <source>
        <dbReference type="Pfam" id="PF02875"/>
    </source>
</evidence>
<accession>A0A347WHU3</accession>
<evidence type="ECO:0000256" key="11">
    <source>
        <dbReference type="RuleBase" id="RU004136"/>
    </source>
</evidence>
<comment type="catalytic activity">
    <reaction evidence="11">
        <text>D-alanyl-D-alanine + UDP-N-acetyl-alpha-D-muramoyl-L-alanyl-gamma-D-glutamyl-meso-2,6-diaminopimelate + ATP = UDP-N-acetyl-alpha-D-muramoyl-L-alanyl-gamma-D-glutamyl-meso-2,6-diaminopimeloyl-D-alanyl-D-alanine + ADP + phosphate + H(+)</text>
        <dbReference type="Rhea" id="RHEA:28374"/>
        <dbReference type="ChEBI" id="CHEBI:15378"/>
        <dbReference type="ChEBI" id="CHEBI:30616"/>
        <dbReference type="ChEBI" id="CHEBI:43474"/>
        <dbReference type="ChEBI" id="CHEBI:57822"/>
        <dbReference type="ChEBI" id="CHEBI:61386"/>
        <dbReference type="ChEBI" id="CHEBI:83905"/>
        <dbReference type="ChEBI" id="CHEBI:456216"/>
        <dbReference type="EC" id="6.3.2.10"/>
    </reaction>
</comment>
<dbReference type="SUPFAM" id="SSF53623">
    <property type="entry name" value="MurD-like peptide ligases, catalytic domain"/>
    <property type="match status" value="1"/>
</dbReference>
<name>A0A347WHU3_9LACT</name>
<comment type="subcellular location">
    <subcellularLocation>
        <location evidence="10 11">Cytoplasm</location>
    </subcellularLocation>
</comment>
<dbReference type="UniPathway" id="UPA00219"/>
<evidence type="ECO:0000256" key="9">
    <source>
        <dbReference type="ARBA" id="ARBA00023316"/>
    </source>
</evidence>
<dbReference type="Gene3D" id="3.90.190.20">
    <property type="entry name" value="Mur ligase, C-terminal domain"/>
    <property type="match status" value="1"/>
</dbReference>
<comment type="pathway">
    <text evidence="10 11">Cell wall biogenesis; peptidoglycan biosynthesis.</text>
</comment>
<dbReference type="Gene3D" id="3.40.1190.10">
    <property type="entry name" value="Mur-like, catalytic domain"/>
    <property type="match status" value="1"/>
</dbReference>
<dbReference type="InterPro" id="IPR051046">
    <property type="entry name" value="MurCDEF_CellWall_CoF430Synth"/>
</dbReference>
<dbReference type="InterPro" id="IPR004101">
    <property type="entry name" value="Mur_ligase_C"/>
</dbReference>
<proteinExistence type="inferred from homology"/>
<evidence type="ECO:0000256" key="3">
    <source>
        <dbReference type="ARBA" id="ARBA00022618"/>
    </source>
</evidence>
<dbReference type="SUPFAM" id="SSF63418">
    <property type="entry name" value="MurE/MurF N-terminal domain"/>
    <property type="match status" value="1"/>
</dbReference>
<dbReference type="HAMAP" id="MF_02019">
    <property type="entry name" value="MurF"/>
    <property type="match status" value="1"/>
</dbReference>
<dbReference type="GO" id="GO:0008766">
    <property type="term" value="F:UDP-N-acetylmuramoylalanyl-D-glutamyl-2,6-diaminopimelate-D-alanyl-D-alanine ligase activity"/>
    <property type="evidence" value="ECO:0007669"/>
    <property type="project" value="RHEA"/>
</dbReference>
<dbReference type="InterPro" id="IPR000713">
    <property type="entry name" value="Mur_ligase_N"/>
</dbReference>
<evidence type="ECO:0000256" key="4">
    <source>
        <dbReference type="ARBA" id="ARBA00022741"/>
    </source>
</evidence>
<keyword evidence="5 10" id="KW-0067">ATP-binding</keyword>
<dbReference type="KEGG" id="abae:CL176_00635"/>